<name>A0A510E0P8_9CREN</name>
<dbReference type="Proteomes" id="UP000325030">
    <property type="component" value="Chromosome"/>
</dbReference>
<dbReference type="AlphaFoldDB" id="A0A510E0P8"/>
<reference evidence="3" key="1">
    <citation type="submission" date="2018-09" db="EMBL/GenBank/DDBJ databases">
        <title>Complete Genome Sequencing of Sulfolobus sp. JCM 16834.</title>
        <authorList>
            <person name="Kato S."/>
            <person name="Itoh T."/>
            <person name="Ohkuma M."/>
        </authorList>
    </citation>
    <scope>NUCLEOTIDE SEQUENCE [LARGE SCALE GENOMIC DNA]</scope>
    <source>
        <strain evidence="3">IC-007</strain>
    </source>
</reference>
<sequence>MRKEETTDTSQDKGDTAEIPGFRKGSERVCVRLVSKDLGIGKVFDT</sequence>
<proteinExistence type="predicted"/>
<gene>
    <name evidence="2" type="ORF">IC007_0547</name>
</gene>
<feature type="compositionally biased region" description="Basic and acidic residues" evidence="1">
    <location>
        <begin position="1"/>
        <end position="16"/>
    </location>
</feature>
<feature type="region of interest" description="Disordered" evidence="1">
    <location>
        <begin position="1"/>
        <end position="21"/>
    </location>
</feature>
<dbReference type="EMBL" id="AP018930">
    <property type="protein sequence ID" value="BBG26042.1"/>
    <property type="molecule type" value="Genomic_DNA"/>
</dbReference>
<accession>A0A510E0P8</accession>
<evidence type="ECO:0000313" key="3">
    <source>
        <dbReference type="Proteomes" id="UP000325030"/>
    </source>
</evidence>
<protein>
    <submittedName>
        <fullName evidence="2">Uncharacterized protein</fullName>
    </submittedName>
</protein>
<evidence type="ECO:0000313" key="2">
    <source>
        <dbReference type="EMBL" id="BBG26042.1"/>
    </source>
</evidence>
<organism evidence="2 3">
    <name type="scientific">Sulfuracidifex tepidarius</name>
    <dbReference type="NCBI Taxonomy" id="1294262"/>
    <lineage>
        <taxon>Archaea</taxon>
        <taxon>Thermoproteota</taxon>
        <taxon>Thermoprotei</taxon>
        <taxon>Sulfolobales</taxon>
        <taxon>Sulfolobaceae</taxon>
        <taxon>Sulfuracidifex</taxon>
    </lineage>
</organism>
<evidence type="ECO:0000256" key="1">
    <source>
        <dbReference type="SAM" id="MobiDB-lite"/>
    </source>
</evidence>